<evidence type="ECO:0000313" key="14">
    <source>
        <dbReference type="EMBL" id="REF70205.1"/>
    </source>
</evidence>
<gene>
    <name evidence="14" type="ORF">BDD41_2929</name>
</gene>
<dbReference type="Pfam" id="PF00593">
    <property type="entry name" value="TonB_dep_Rec_b-barrel"/>
    <property type="match status" value="1"/>
</dbReference>
<evidence type="ECO:0000256" key="11">
    <source>
        <dbReference type="RuleBase" id="RU003357"/>
    </source>
</evidence>
<dbReference type="PANTHER" id="PTHR30069">
    <property type="entry name" value="TONB-DEPENDENT OUTER MEMBRANE RECEPTOR"/>
    <property type="match status" value="1"/>
</dbReference>
<dbReference type="CDD" id="cd01347">
    <property type="entry name" value="ligand_gated_channel"/>
    <property type="match status" value="1"/>
</dbReference>
<keyword evidence="3 10" id="KW-1134">Transmembrane beta strand</keyword>
<evidence type="ECO:0000256" key="9">
    <source>
        <dbReference type="ARBA" id="ARBA00023237"/>
    </source>
</evidence>
<dbReference type="Gene3D" id="2.40.170.20">
    <property type="entry name" value="TonB-dependent receptor, beta-barrel domain"/>
    <property type="match status" value="1"/>
</dbReference>
<evidence type="ECO:0000259" key="13">
    <source>
        <dbReference type="Pfam" id="PF07715"/>
    </source>
</evidence>
<organism evidence="14 15">
    <name type="scientific">Paracoccus versutus</name>
    <name type="common">Thiobacillus versutus</name>
    <dbReference type="NCBI Taxonomy" id="34007"/>
    <lineage>
        <taxon>Bacteria</taxon>
        <taxon>Pseudomonadati</taxon>
        <taxon>Pseudomonadota</taxon>
        <taxon>Alphaproteobacteria</taxon>
        <taxon>Rhodobacterales</taxon>
        <taxon>Paracoccaceae</taxon>
        <taxon>Paracoccus</taxon>
    </lineage>
</organism>
<sequence>MPSYQTNSPARVCDNRNIRAALPPTGRLAGLLIGLTALTAPAIAVAQAETEEVVLDTVVLVTSASSIATSIQDAPASITVIDQSDIQAKGARDLKDVLRTVPGLNLTRGNDGNSQVSFRGLSSSRTLTLIDGKRISSRNTFARHYQGDLQIVPLDAIERIEVVRGPMSTLYGSDAMGGVINIITKKATDTWSGSLTTDFAFADENSTADSRSVTGFISGPLGQNLNLSAWGKLAEIEAPDEPYGYSVGRDNVLTPLYTSNGTRTKTLGARLTWLPQEGVEWGAETQASVDNYLGDAGAHDTNKVTKKSIGLTNEWQLGQGHLSSYLRYETSGNESWNSTSGSWNDAIDYDTTILESRYTSQTSLTGRQLDYTIGGLVAHEKLSDPQTSASLIEGSVNTAALYAEARLQATNALSLTTGMRVDHHERFGTHITPRIYANYDFGNGLMLKGGYSQAFVAPDLRNLNPNYEMGSNGNGCKPYRGPCTIIGNPNLQPETSDNFEIGLNYQGERSSWEITAFYNDVEDMISARRIRADDPNDPTDRALFQRDNFDYGKTAGVEFGLDYDITNDLTWITSGTYIAKSEFKYGDFDTAYPMATTPKWNITTGLAWQANDRLNLSGEVTYVGKQAGYVVEEGLVVGSGEQASVPAGQNSKAYYLVNVAAAYDLNDMATLNVGIDNLFNDQPETDVSYRENGRLFTLGITTRF</sequence>
<evidence type="ECO:0000256" key="7">
    <source>
        <dbReference type="ARBA" id="ARBA00023077"/>
    </source>
</evidence>
<evidence type="ECO:0000313" key="15">
    <source>
        <dbReference type="Proteomes" id="UP000256941"/>
    </source>
</evidence>
<evidence type="ECO:0000256" key="2">
    <source>
        <dbReference type="ARBA" id="ARBA00022448"/>
    </source>
</evidence>
<evidence type="ECO:0000256" key="10">
    <source>
        <dbReference type="PROSITE-ProRule" id="PRU01360"/>
    </source>
</evidence>
<comment type="subcellular location">
    <subcellularLocation>
        <location evidence="1 10">Cell outer membrane</location>
        <topology evidence="1 10">Multi-pass membrane protein</topology>
    </subcellularLocation>
</comment>
<keyword evidence="6" id="KW-0406">Ion transport</keyword>
<reference evidence="14 15" key="1">
    <citation type="submission" date="2018-08" db="EMBL/GenBank/DDBJ databases">
        <title>Genomic Encyclopedia of Archaeal and Bacterial Type Strains, Phase II (KMG-II): from individual species to whole genera.</title>
        <authorList>
            <person name="Goeker M."/>
        </authorList>
    </citation>
    <scope>NUCLEOTIDE SEQUENCE [LARGE SCALE GENOMIC DNA]</scope>
    <source>
        <strain evidence="14 15">DSM 17099</strain>
    </source>
</reference>
<proteinExistence type="inferred from homology"/>
<dbReference type="SUPFAM" id="SSF56935">
    <property type="entry name" value="Porins"/>
    <property type="match status" value="1"/>
</dbReference>
<protein>
    <submittedName>
        <fullName evidence="14">Outer membrane receptor for ferrienterochelin and colicins</fullName>
    </submittedName>
</protein>
<feature type="domain" description="TonB-dependent receptor-like beta-barrel" evidence="12">
    <location>
        <begin position="231"/>
        <end position="678"/>
    </location>
</feature>
<keyword evidence="7 11" id="KW-0798">TonB box</keyword>
<keyword evidence="9 10" id="KW-0998">Cell outer membrane</keyword>
<evidence type="ECO:0000259" key="12">
    <source>
        <dbReference type="Pfam" id="PF00593"/>
    </source>
</evidence>
<dbReference type="InterPro" id="IPR012910">
    <property type="entry name" value="Plug_dom"/>
</dbReference>
<keyword evidence="4 10" id="KW-0812">Transmembrane</keyword>
<dbReference type="GO" id="GO:0015344">
    <property type="term" value="F:siderophore uptake transmembrane transporter activity"/>
    <property type="evidence" value="ECO:0007669"/>
    <property type="project" value="TreeGrafter"/>
</dbReference>
<dbReference type="InterPro" id="IPR037066">
    <property type="entry name" value="Plug_dom_sf"/>
</dbReference>
<dbReference type="InterPro" id="IPR039426">
    <property type="entry name" value="TonB-dep_rcpt-like"/>
</dbReference>
<comment type="similarity">
    <text evidence="10 11">Belongs to the TonB-dependent receptor family.</text>
</comment>
<evidence type="ECO:0000256" key="1">
    <source>
        <dbReference type="ARBA" id="ARBA00004571"/>
    </source>
</evidence>
<dbReference type="EMBL" id="QTUJ01000002">
    <property type="protein sequence ID" value="REF70205.1"/>
    <property type="molecule type" value="Genomic_DNA"/>
</dbReference>
<comment type="caution">
    <text evidence="14">The sequence shown here is derived from an EMBL/GenBank/DDBJ whole genome shotgun (WGS) entry which is preliminary data.</text>
</comment>
<dbReference type="PANTHER" id="PTHR30069:SF53">
    <property type="entry name" value="COLICIN I RECEPTOR-RELATED"/>
    <property type="match status" value="1"/>
</dbReference>
<evidence type="ECO:0000256" key="6">
    <source>
        <dbReference type="ARBA" id="ARBA00023065"/>
    </source>
</evidence>
<dbReference type="InterPro" id="IPR036942">
    <property type="entry name" value="Beta-barrel_TonB_sf"/>
</dbReference>
<dbReference type="PROSITE" id="PS52016">
    <property type="entry name" value="TONB_DEPENDENT_REC_3"/>
    <property type="match status" value="1"/>
</dbReference>
<dbReference type="GO" id="GO:0009279">
    <property type="term" value="C:cell outer membrane"/>
    <property type="evidence" value="ECO:0007669"/>
    <property type="project" value="UniProtKB-SubCell"/>
</dbReference>
<evidence type="ECO:0000256" key="3">
    <source>
        <dbReference type="ARBA" id="ARBA00022452"/>
    </source>
</evidence>
<evidence type="ECO:0000256" key="8">
    <source>
        <dbReference type="ARBA" id="ARBA00023136"/>
    </source>
</evidence>
<dbReference type="AlphaFoldDB" id="A0A3D9XIH7"/>
<keyword evidence="14" id="KW-0675">Receptor</keyword>
<accession>A0A3D9XIH7</accession>
<dbReference type="Gene3D" id="2.170.130.10">
    <property type="entry name" value="TonB-dependent receptor, plug domain"/>
    <property type="match status" value="1"/>
</dbReference>
<feature type="domain" description="TonB-dependent receptor plug" evidence="13">
    <location>
        <begin position="71"/>
        <end position="179"/>
    </location>
</feature>
<keyword evidence="2 10" id="KW-0813">Transport</keyword>
<evidence type="ECO:0000256" key="4">
    <source>
        <dbReference type="ARBA" id="ARBA00022692"/>
    </source>
</evidence>
<keyword evidence="5" id="KW-0732">Signal</keyword>
<keyword evidence="8 10" id="KW-0472">Membrane</keyword>
<dbReference type="InterPro" id="IPR000531">
    <property type="entry name" value="Beta-barrel_TonB"/>
</dbReference>
<dbReference type="Proteomes" id="UP000256941">
    <property type="component" value="Unassembled WGS sequence"/>
</dbReference>
<dbReference type="Pfam" id="PF07715">
    <property type="entry name" value="Plug"/>
    <property type="match status" value="1"/>
</dbReference>
<evidence type="ECO:0000256" key="5">
    <source>
        <dbReference type="ARBA" id="ARBA00022729"/>
    </source>
</evidence>
<dbReference type="GO" id="GO:0044718">
    <property type="term" value="P:siderophore transmembrane transport"/>
    <property type="evidence" value="ECO:0007669"/>
    <property type="project" value="TreeGrafter"/>
</dbReference>
<name>A0A3D9XIH7_PARVE</name>